<dbReference type="GeneTree" id="ENSGT01150000286988"/>
<comment type="similarity">
    <text evidence="10">Belongs to the G-protein coupled receptor 1 family.</text>
</comment>
<dbReference type="GO" id="GO:0005886">
    <property type="term" value="C:plasma membrane"/>
    <property type="evidence" value="ECO:0007669"/>
    <property type="project" value="UniProtKB-SubCell"/>
</dbReference>
<comment type="subcellular location">
    <subcellularLocation>
        <location evidence="1 11">Cell membrane</location>
        <topology evidence="1 11">Multi-pass membrane protein</topology>
    </subcellularLocation>
</comment>
<feature type="transmembrane region" description="Helical" evidence="11">
    <location>
        <begin position="140"/>
        <end position="158"/>
    </location>
</feature>
<dbReference type="OMA" id="DPLHYVD"/>
<dbReference type="InterPro" id="IPR050516">
    <property type="entry name" value="Olfactory_GPCR"/>
</dbReference>
<dbReference type="PRINTS" id="PR00237">
    <property type="entry name" value="GPCRRHODOPSN"/>
</dbReference>
<keyword evidence="4 11" id="KW-0552">Olfaction</keyword>
<dbReference type="Ensembl" id="ENSCPBT00000003937.1">
    <property type="protein sequence ID" value="ENSCPBP00000003233.1"/>
    <property type="gene ID" value="ENSCPBG00000002618.1"/>
</dbReference>
<evidence type="ECO:0000256" key="2">
    <source>
        <dbReference type="ARBA" id="ARBA00022475"/>
    </source>
</evidence>
<dbReference type="OrthoDB" id="5964498at2759"/>
<feature type="transmembrane region" description="Helical" evidence="11">
    <location>
        <begin position="60"/>
        <end position="78"/>
    </location>
</feature>
<reference evidence="12" key="2">
    <citation type="submission" date="2025-09" db="UniProtKB">
        <authorList>
            <consortium name="Ensembl"/>
        </authorList>
    </citation>
    <scope>IDENTIFICATION</scope>
</reference>
<feature type="transmembrane region" description="Helical" evidence="11">
    <location>
        <begin position="275"/>
        <end position="292"/>
    </location>
</feature>
<dbReference type="Pfam" id="PF13853">
    <property type="entry name" value="7tm_4"/>
    <property type="match status" value="1"/>
</dbReference>
<dbReference type="PROSITE" id="PS00237">
    <property type="entry name" value="G_PROTEIN_RECEP_F1_1"/>
    <property type="match status" value="1"/>
</dbReference>
<keyword evidence="6 10" id="KW-0297">G-protein coupled receptor</keyword>
<dbReference type="Gene3D" id="1.20.1070.10">
    <property type="entry name" value="Rhodopsin 7-helix transmembrane proteins"/>
    <property type="match status" value="1"/>
</dbReference>
<dbReference type="CDD" id="cd15229">
    <property type="entry name" value="7tmA_OR8S1-like"/>
    <property type="match status" value="1"/>
</dbReference>
<keyword evidence="2 11" id="KW-1003">Cell membrane</keyword>
<dbReference type="KEGG" id="cpic:101938799"/>
<proteinExistence type="inferred from homology"/>
<protein>
    <recommendedName>
        <fullName evidence="11">Olfactory receptor</fullName>
    </recommendedName>
</protein>
<dbReference type="GO" id="GO:0004984">
    <property type="term" value="F:olfactory receptor activity"/>
    <property type="evidence" value="ECO:0007669"/>
    <property type="project" value="InterPro"/>
</dbReference>
<evidence type="ECO:0000256" key="7">
    <source>
        <dbReference type="ARBA" id="ARBA00023136"/>
    </source>
</evidence>
<evidence type="ECO:0000256" key="4">
    <source>
        <dbReference type="ARBA" id="ARBA00022725"/>
    </source>
</evidence>
<evidence type="ECO:0000313" key="12">
    <source>
        <dbReference type="Ensembl" id="ENSCPBP00000003233.1"/>
    </source>
</evidence>
<dbReference type="InterPro" id="IPR000276">
    <property type="entry name" value="GPCR_Rhodpsn"/>
</dbReference>
<gene>
    <name evidence="12" type="primary">LOC135972112</name>
</gene>
<evidence type="ECO:0000256" key="9">
    <source>
        <dbReference type="ARBA" id="ARBA00023224"/>
    </source>
</evidence>
<keyword evidence="9 10" id="KW-0807">Transducer</keyword>
<evidence type="ECO:0000256" key="6">
    <source>
        <dbReference type="ARBA" id="ARBA00023040"/>
    </source>
</evidence>
<dbReference type="InterPro" id="IPR017452">
    <property type="entry name" value="GPCR_Rhodpsn_7TM"/>
</dbReference>
<sequence length="312" mass="35061">MKMENQTTVTEFILLGLSSDPQMQIFFFLVFLVIYLITLGGNIVIMVVIRADSHLHTPMYSFLFHLSFVDICYSSVTVPNMLKNFLAEHKTISVIGCISQMFFILLSAATEAFILSAMAYDRYAAICDPLHYMDTMSTRICVQLVSGAWAIGFFHALLNTVFALRLHFCGPNQISHFSCELPLLLQLSCTDTLTNQVVLLTSAVILGSSSFVFSLISYIHIISTILRIRSAEGRRKAFSTCSSHFIVVGLLYLTGFLQYTKPSSVSSVVLDEIFSIQYSVLTPMLNPIIYSLKNKEVKTALRKMLGKFKFLR</sequence>
<keyword evidence="3 10" id="KW-0812">Transmembrane</keyword>
<keyword evidence="8 10" id="KW-0675">Receptor</keyword>
<name>A0A8C3F881_CHRPI</name>
<evidence type="ECO:0000256" key="8">
    <source>
        <dbReference type="ARBA" id="ARBA00023170"/>
    </source>
</evidence>
<evidence type="ECO:0000256" key="11">
    <source>
        <dbReference type="RuleBase" id="RU363047"/>
    </source>
</evidence>
<feature type="transmembrane region" description="Helical" evidence="11">
    <location>
        <begin position="98"/>
        <end position="120"/>
    </location>
</feature>
<keyword evidence="11" id="KW-0716">Sensory transduction</keyword>
<keyword evidence="13" id="KW-1185">Reference proteome</keyword>
<feature type="transmembrane region" description="Helical" evidence="11">
    <location>
        <begin position="197"/>
        <end position="216"/>
    </location>
</feature>
<dbReference type="InterPro" id="IPR000725">
    <property type="entry name" value="Olfact_rcpt"/>
</dbReference>
<dbReference type="Proteomes" id="UP000694380">
    <property type="component" value="Unplaced"/>
</dbReference>
<dbReference type="PROSITE" id="PS50262">
    <property type="entry name" value="G_PROTEIN_RECEP_F1_2"/>
    <property type="match status" value="1"/>
</dbReference>
<keyword evidence="7 11" id="KW-0472">Membrane</keyword>
<reference evidence="12" key="1">
    <citation type="submission" date="2025-08" db="UniProtKB">
        <authorList>
            <consortium name="Ensembl"/>
        </authorList>
    </citation>
    <scope>IDENTIFICATION</scope>
</reference>
<feature type="transmembrane region" description="Helical" evidence="11">
    <location>
        <begin position="25"/>
        <end position="48"/>
    </location>
</feature>
<evidence type="ECO:0000256" key="3">
    <source>
        <dbReference type="ARBA" id="ARBA00022692"/>
    </source>
</evidence>
<evidence type="ECO:0000256" key="5">
    <source>
        <dbReference type="ARBA" id="ARBA00022989"/>
    </source>
</evidence>
<dbReference type="SUPFAM" id="SSF81321">
    <property type="entry name" value="Family A G protein-coupled receptor-like"/>
    <property type="match status" value="1"/>
</dbReference>
<evidence type="ECO:0000313" key="13">
    <source>
        <dbReference type="Proteomes" id="UP000694380"/>
    </source>
</evidence>
<keyword evidence="5 11" id="KW-1133">Transmembrane helix</keyword>
<dbReference type="FunFam" id="1.20.1070.10:FF:000015">
    <property type="entry name" value="Olfactory receptor"/>
    <property type="match status" value="1"/>
</dbReference>
<dbReference type="GO" id="GO:0004930">
    <property type="term" value="F:G protein-coupled receptor activity"/>
    <property type="evidence" value="ECO:0007669"/>
    <property type="project" value="UniProtKB-KW"/>
</dbReference>
<evidence type="ECO:0000256" key="1">
    <source>
        <dbReference type="ARBA" id="ARBA00004651"/>
    </source>
</evidence>
<feature type="transmembrane region" description="Helical" evidence="11">
    <location>
        <begin position="237"/>
        <end position="255"/>
    </location>
</feature>
<organism evidence="12 13">
    <name type="scientific">Chrysemys picta bellii</name>
    <name type="common">Western painted turtle</name>
    <name type="synonym">Emys bellii</name>
    <dbReference type="NCBI Taxonomy" id="8478"/>
    <lineage>
        <taxon>Eukaryota</taxon>
        <taxon>Metazoa</taxon>
        <taxon>Chordata</taxon>
        <taxon>Craniata</taxon>
        <taxon>Vertebrata</taxon>
        <taxon>Euteleostomi</taxon>
        <taxon>Archelosauria</taxon>
        <taxon>Testudinata</taxon>
        <taxon>Testudines</taxon>
        <taxon>Cryptodira</taxon>
        <taxon>Durocryptodira</taxon>
        <taxon>Testudinoidea</taxon>
        <taxon>Emydidae</taxon>
        <taxon>Chrysemys</taxon>
    </lineage>
</organism>
<dbReference type="PRINTS" id="PR00245">
    <property type="entry name" value="OLFACTORYR"/>
</dbReference>
<accession>A0A8C3F881</accession>
<dbReference type="PANTHER" id="PTHR26452">
    <property type="entry name" value="OLFACTORY RECEPTOR"/>
    <property type="match status" value="1"/>
</dbReference>
<evidence type="ECO:0000256" key="10">
    <source>
        <dbReference type="RuleBase" id="RU000688"/>
    </source>
</evidence>
<dbReference type="AlphaFoldDB" id="A0A8C3F881"/>